<sequence length="163" mass="18425">MEEKYQNIKNEISGNNSDLSSSGSGSNSNTESNNEKVNTGIDFKEAAHKLLKKDLEGFLELELANMAVECCSQQQSFAISYDLLGQTFCNVNQTWAMTFEKDFGQYPYNQWEQPSSQGRKRRSAAYPLGRTRASWSSQAKARSKAQNAKNGSYQRWWCLYSTG</sequence>
<evidence type="ECO:0000256" key="4">
    <source>
        <dbReference type="ARBA" id="ARBA00023242"/>
    </source>
</evidence>
<evidence type="ECO:0000313" key="8">
    <source>
        <dbReference type="Proteomes" id="UP001153365"/>
    </source>
</evidence>
<feature type="domain" description="MI" evidence="6">
    <location>
        <begin position="42"/>
        <end position="106"/>
    </location>
</feature>
<dbReference type="GO" id="GO:0003723">
    <property type="term" value="F:RNA binding"/>
    <property type="evidence" value="ECO:0007669"/>
    <property type="project" value="TreeGrafter"/>
</dbReference>
<keyword evidence="2" id="KW-0507">mRNA processing</keyword>
<keyword evidence="4" id="KW-0539">Nucleus</keyword>
<comment type="subcellular location">
    <subcellularLocation>
        <location evidence="1">Nucleus</location>
    </subcellularLocation>
</comment>
<comment type="caution">
    <text evidence="7">The sequence shown here is derived from an EMBL/GenBank/DDBJ whole genome shotgun (WGS) entry which is preliminary data.</text>
</comment>
<evidence type="ECO:0000256" key="5">
    <source>
        <dbReference type="SAM" id="MobiDB-lite"/>
    </source>
</evidence>
<evidence type="ECO:0000256" key="3">
    <source>
        <dbReference type="ARBA" id="ARBA00023187"/>
    </source>
</evidence>
<feature type="compositionally biased region" description="Low complexity" evidence="5">
    <location>
        <begin position="13"/>
        <end position="32"/>
    </location>
</feature>
<evidence type="ECO:0000256" key="2">
    <source>
        <dbReference type="ARBA" id="ARBA00022664"/>
    </source>
</evidence>
<gene>
    <name evidence="7" type="ORF">PPACK8108_LOCUS20595</name>
</gene>
<name>A0AAV0BHF2_PHAPC</name>
<dbReference type="GO" id="GO:0071013">
    <property type="term" value="C:catalytic step 2 spliceosome"/>
    <property type="evidence" value="ECO:0007669"/>
    <property type="project" value="TreeGrafter"/>
</dbReference>
<evidence type="ECO:0000256" key="1">
    <source>
        <dbReference type="ARBA" id="ARBA00004123"/>
    </source>
</evidence>
<dbReference type="InterPro" id="IPR003891">
    <property type="entry name" value="Initiation_fac_eIF4g_MI"/>
</dbReference>
<dbReference type="GO" id="GO:0000398">
    <property type="term" value="P:mRNA splicing, via spliceosome"/>
    <property type="evidence" value="ECO:0007669"/>
    <property type="project" value="TreeGrafter"/>
</dbReference>
<protein>
    <recommendedName>
        <fullName evidence="6">MI domain-containing protein</fullName>
    </recommendedName>
</protein>
<dbReference type="PANTHER" id="PTHR18034">
    <property type="entry name" value="CELL CYCLE CONTROL PROTEIN CWF22-RELATED"/>
    <property type="match status" value="1"/>
</dbReference>
<dbReference type="AlphaFoldDB" id="A0AAV0BHF2"/>
<keyword evidence="8" id="KW-1185">Reference proteome</keyword>
<keyword evidence="3" id="KW-0508">mRNA splicing</keyword>
<reference evidence="7" key="1">
    <citation type="submission" date="2022-06" db="EMBL/GenBank/DDBJ databases">
        <authorList>
            <consortium name="SYNGENTA / RWTH Aachen University"/>
        </authorList>
    </citation>
    <scope>NUCLEOTIDE SEQUENCE</scope>
</reference>
<dbReference type="PANTHER" id="PTHR18034:SF3">
    <property type="entry name" value="PRE-MRNA-SPLICING FACTOR CWC22 HOMOLOG"/>
    <property type="match status" value="1"/>
</dbReference>
<dbReference type="InterPro" id="IPR050781">
    <property type="entry name" value="CWC22_splicing_factor"/>
</dbReference>
<proteinExistence type="predicted"/>
<feature type="region of interest" description="Disordered" evidence="5">
    <location>
        <begin position="1"/>
        <end position="37"/>
    </location>
</feature>
<dbReference type="Pfam" id="PF02847">
    <property type="entry name" value="MA3"/>
    <property type="match status" value="1"/>
</dbReference>
<dbReference type="Proteomes" id="UP001153365">
    <property type="component" value="Unassembled WGS sequence"/>
</dbReference>
<accession>A0AAV0BHF2</accession>
<evidence type="ECO:0000259" key="6">
    <source>
        <dbReference type="Pfam" id="PF02847"/>
    </source>
</evidence>
<organism evidence="7 8">
    <name type="scientific">Phakopsora pachyrhizi</name>
    <name type="common">Asian soybean rust disease fungus</name>
    <dbReference type="NCBI Taxonomy" id="170000"/>
    <lineage>
        <taxon>Eukaryota</taxon>
        <taxon>Fungi</taxon>
        <taxon>Dikarya</taxon>
        <taxon>Basidiomycota</taxon>
        <taxon>Pucciniomycotina</taxon>
        <taxon>Pucciniomycetes</taxon>
        <taxon>Pucciniales</taxon>
        <taxon>Phakopsoraceae</taxon>
        <taxon>Phakopsora</taxon>
    </lineage>
</organism>
<dbReference type="EMBL" id="CALTRL010005764">
    <property type="protein sequence ID" value="CAH7686000.1"/>
    <property type="molecule type" value="Genomic_DNA"/>
</dbReference>
<evidence type="ECO:0000313" key="7">
    <source>
        <dbReference type="EMBL" id="CAH7686000.1"/>
    </source>
</evidence>